<name>A0A3M2LEB3_9NOCA</name>
<comment type="caution">
    <text evidence="2">The sequence shown here is derived from an EMBL/GenBank/DDBJ whole genome shotgun (WGS) entry which is preliminary data.</text>
</comment>
<dbReference type="OrthoDB" id="9758724at2"/>
<dbReference type="InterPro" id="IPR051675">
    <property type="entry name" value="Endo/Exo/Phosphatase_dom_1"/>
</dbReference>
<dbReference type="InterPro" id="IPR003583">
    <property type="entry name" value="Hlx-hairpin-Hlx_DNA-bd_motif"/>
</dbReference>
<keyword evidence="2" id="KW-0238">DNA-binding</keyword>
<organism evidence="2 3">
    <name type="scientific">Nocardia stercoris</name>
    <dbReference type="NCBI Taxonomy" id="2483361"/>
    <lineage>
        <taxon>Bacteria</taxon>
        <taxon>Bacillati</taxon>
        <taxon>Actinomycetota</taxon>
        <taxon>Actinomycetes</taxon>
        <taxon>Mycobacteriales</taxon>
        <taxon>Nocardiaceae</taxon>
        <taxon>Nocardia</taxon>
    </lineage>
</organism>
<protein>
    <submittedName>
        <fullName evidence="2">ComEA family DNA-binding protein</fullName>
    </submittedName>
</protein>
<dbReference type="GO" id="GO:0015627">
    <property type="term" value="C:type II protein secretion system complex"/>
    <property type="evidence" value="ECO:0007669"/>
    <property type="project" value="TreeGrafter"/>
</dbReference>
<evidence type="ECO:0000313" key="2">
    <source>
        <dbReference type="EMBL" id="RMI33028.1"/>
    </source>
</evidence>
<dbReference type="Proteomes" id="UP000279275">
    <property type="component" value="Unassembled WGS sequence"/>
</dbReference>
<reference evidence="2 3" key="1">
    <citation type="submission" date="2018-10" db="EMBL/GenBank/DDBJ databases">
        <title>Isolation from cow dung.</title>
        <authorList>
            <person name="Ling L."/>
        </authorList>
    </citation>
    <scope>NUCLEOTIDE SEQUENCE [LARGE SCALE GENOMIC DNA]</scope>
    <source>
        <strain evidence="2 3">NEAU-LL90</strain>
    </source>
</reference>
<dbReference type="NCBIfam" id="TIGR00426">
    <property type="entry name" value="competence protein ComEA helix-hairpin-helix repeat region"/>
    <property type="match status" value="1"/>
</dbReference>
<accession>A0A3M2LEB3</accession>
<dbReference type="Gene3D" id="1.10.150.320">
    <property type="entry name" value="Photosystem II 12 kDa extrinsic protein"/>
    <property type="match status" value="1"/>
</dbReference>
<dbReference type="Pfam" id="PF10531">
    <property type="entry name" value="SLBB"/>
    <property type="match status" value="1"/>
</dbReference>
<dbReference type="Pfam" id="PF12836">
    <property type="entry name" value="HHH_3"/>
    <property type="match status" value="1"/>
</dbReference>
<dbReference type="PANTHER" id="PTHR21180">
    <property type="entry name" value="ENDONUCLEASE/EXONUCLEASE/PHOSPHATASE FAMILY DOMAIN-CONTAINING PROTEIN 1"/>
    <property type="match status" value="1"/>
</dbReference>
<evidence type="ECO:0000259" key="1">
    <source>
        <dbReference type="SMART" id="SM00278"/>
    </source>
</evidence>
<proteinExistence type="predicted"/>
<dbReference type="PANTHER" id="PTHR21180:SF32">
    <property type="entry name" value="ENDONUCLEASE_EXONUCLEASE_PHOSPHATASE FAMILY DOMAIN-CONTAINING PROTEIN 1"/>
    <property type="match status" value="1"/>
</dbReference>
<dbReference type="AlphaFoldDB" id="A0A3M2LEB3"/>
<dbReference type="EMBL" id="RFFH01000004">
    <property type="protein sequence ID" value="RMI33028.1"/>
    <property type="molecule type" value="Genomic_DNA"/>
</dbReference>
<sequence length="229" mass="22754">MVPERFRGVRLDPGRRGVVVLALVGVAAVVVAGAAAQREKPVVAAVPALPSIVPGAALTSVASGPAVGADSRTPDPPARVEDLVVSVVGLVEHPGLLHIPSGSRVADALSRVGAADGADLTSLNLAQKLSDGDQIVVGSTGPGLHPVSAVQSGGATAGTRAPGTATGRVNLNSATEADLDTLPGVGASTARAILAWRTEHGRFTAVDQLGEVAGIGPSRLARLRALVTL</sequence>
<dbReference type="SUPFAM" id="SSF47781">
    <property type="entry name" value="RuvA domain 2-like"/>
    <property type="match status" value="1"/>
</dbReference>
<feature type="domain" description="Helix-hairpin-helix DNA-binding motif class 1" evidence="1">
    <location>
        <begin position="177"/>
        <end position="196"/>
    </location>
</feature>
<dbReference type="InterPro" id="IPR019554">
    <property type="entry name" value="Soluble_ligand-bd"/>
</dbReference>
<dbReference type="InterPro" id="IPR010994">
    <property type="entry name" value="RuvA_2-like"/>
</dbReference>
<dbReference type="GO" id="GO:0006281">
    <property type="term" value="P:DNA repair"/>
    <property type="evidence" value="ECO:0007669"/>
    <property type="project" value="InterPro"/>
</dbReference>
<dbReference type="GO" id="GO:0003677">
    <property type="term" value="F:DNA binding"/>
    <property type="evidence" value="ECO:0007669"/>
    <property type="project" value="UniProtKB-KW"/>
</dbReference>
<feature type="domain" description="Helix-hairpin-helix DNA-binding motif class 1" evidence="1">
    <location>
        <begin position="207"/>
        <end position="226"/>
    </location>
</feature>
<dbReference type="GO" id="GO:0015628">
    <property type="term" value="P:protein secretion by the type II secretion system"/>
    <property type="evidence" value="ECO:0007669"/>
    <property type="project" value="TreeGrafter"/>
</dbReference>
<dbReference type="SMART" id="SM00278">
    <property type="entry name" value="HhH1"/>
    <property type="match status" value="2"/>
</dbReference>
<keyword evidence="3" id="KW-1185">Reference proteome</keyword>
<dbReference type="InterPro" id="IPR004509">
    <property type="entry name" value="Competence_ComEA_HhH"/>
</dbReference>
<evidence type="ECO:0000313" key="3">
    <source>
        <dbReference type="Proteomes" id="UP000279275"/>
    </source>
</evidence>
<gene>
    <name evidence="2" type="ORF">EBN03_13190</name>
</gene>